<dbReference type="VEuPathDB" id="PlasmoDB:PVX_121345"/>
<reference evidence="2" key="1">
    <citation type="submission" date="2016-07" db="EMBL/GenBank/DDBJ databases">
        <authorList>
            <consortium name="Pathogen Informatics"/>
        </authorList>
    </citation>
    <scope>NUCLEOTIDE SEQUENCE</scope>
</reference>
<dbReference type="OrthoDB" id="388866at2759"/>
<dbReference type="VEuPathDB" id="PlasmoDB:PVP01_0009320"/>
<dbReference type="VEuPathDB" id="PlasmoDB:PVW1_120088200"/>
<dbReference type="VEuPathDB" id="PlasmoDB:PVPAM_040039500"/>
<proteinExistence type="predicted"/>
<keyword evidence="1" id="KW-0175">Coiled coil</keyword>
<feature type="coiled-coil region" evidence="1">
    <location>
        <begin position="232"/>
        <end position="271"/>
    </location>
</feature>
<gene>
    <name evidence="2" type="ORF">PVP01_0009320</name>
</gene>
<sequence>MFFFLQIYLYFYFSLKYIAYNHFEEVIKQYNKYVNVEENRAKFNEIIKNINTERNNLNLPDDLFIKLHKILKNDHAFFYINITDNYCTYVNYWLNDEVRKTYHNVNESNFDIFHKFVVNYNNDRFKKVNNTCYGYIKYLNDDAYRRMTTLYNFYTFFDNLKSYKYSVRNEACEKLLYNMANYNNVINEYYDSDLDLYKKISHVKNLIVDFISNPSSTCTKDANFWEARNFLRDEQLKKEKEQKEALEREKAQKEALEMEQAQREALKREQDIETSRRIKQMQKTTEDVQRGLNQRDNQMGVGLKDLTASTDLRGQEHSHGLNYPVRSHNLEPLANFREQALTEQHEGQLEGIDRNTENGGTSKDRSFLSSIGFPDSITGVLGQVDPVPVVGVSGGMGALFLLFRYTPVGTFFRGGRERAHRIPRSFHGHFPGAFPDYHEYDGGYIGYGPMNINPLAE</sequence>
<dbReference type="Proteomes" id="UP000220605">
    <property type="component" value="Unassembled WGS sequence"/>
</dbReference>
<evidence type="ECO:0000256" key="1">
    <source>
        <dbReference type="SAM" id="Coils"/>
    </source>
</evidence>
<dbReference type="Pfam" id="PF05795">
    <property type="entry name" value="Plasmodium_Vir"/>
    <property type="match status" value="1"/>
</dbReference>
<organism evidence="2">
    <name type="scientific">Plasmodium vivax</name>
    <name type="common">malaria parasite P. vivax</name>
    <dbReference type="NCBI Taxonomy" id="5855"/>
    <lineage>
        <taxon>Eukaryota</taxon>
        <taxon>Sar</taxon>
        <taxon>Alveolata</taxon>
        <taxon>Apicomplexa</taxon>
        <taxon>Aconoidasida</taxon>
        <taxon>Haemosporida</taxon>
        <taxon>Plasmodiidae</taxon>
        <taxon>Plasmodium</taxon>
        <taxon>Plasmodium (Plasmodium)</taxon>
    </lineage>
</organism>
<accession>A0A565A5T0</accession>
<name>A0A565A5T0_PLAVI</name>
<dbReference type="EMBL" id="FLZR02000050">
    <property type="protein sequence ID" value="VVA00219.1"/>
    <property type="molecule type" value="Genomic_DNA"/>
</dbReference>
<dbReference type="InterPro" id="IPR008780">
    <property type="entry name" value="Plasmodium_Vir"/>
</dbReference>
<dbReference type="AlphaFoldDB" id="A0A565A5T0"/>
<protein>
    <submittedName>
        <fullName evidence="2">VIR protein</fullName>
    </submittedName>
</protein>
<evidence type="ECO:0000313" key="2">
    <source>
        <dbReference type="EMBL" id="VVA00219.1"/>
    </source>
</evidence>